<evidence type="ECO:0000313" key="5">
    <source>
        <dbReference type="Proteomes" id="UP000019804"/>
    </source>
</evidence>
<feature type="signal peptide" evidence="3">
    <location>
        <begin position="1"/>
        <end position="19"/>
    </location>
</feature>
<dbReference type="EMBL" id="KK088412">
    <property type="protein sequence ID" value="EYE99237.1"/>
    <property type="molecule type" value="Genomic_DNA"/>
</dbReference>
<gene>
    <name evidence="4" type="ORF">EURHEDRAFT_520375</name>
</gene>
<evidence type="ECO:0000313" key="4">
    <source>
        <dbReference type="EMBL" id="EYE99237.1"/>
    </source>
</evidence>
<dbReference type="PANTHER" id="PTHR40633">
    <property type="entry name" value="MATRIX PROTEIN, PUTATIVE (AFU_ORTHOLOGUE AFUA_8G05410)-RELATED"/>
    <property type="match status" value="1"/>
</dbReference>
<keyword evidence="2" id="KW-0472">Membrane</keyword>
<dbReference type="HOGENOM" id="CLU_936840_0_0_1"/>
<sequence length="297" mass="32669">MKMLRLFLVLTLLLQPTVGKSPGLFIRPSQGIVNHDYSKNEKFEPNDLMIIQWETNNANRGFDLVLWQDESKKYEFLSNNLKGNGKYQWKVTTSLSLADGHAFFFQMIDADNYTNVPANYFVSRYFNITEGSARNKASSTSTRTSTSTSTSTVSITPTRAISTAPSATLSTFTSASVTSSIKPPIGSDYSASSGLHSEARLGIGLGVGLGCTFLICMAIIIWYIRRQLANMAPGSNMPPPWTPMSHAPIPTQDATAQYPEPTAPVEVPGSKPRTPVEVPSDLRTESQLQQQRFELES</sequence>
<keyword evidence="2" id="KW-1133">Transmembrane helix</keyword>
<accession>A0A017SQI9</accession>
<evidence type="ECO:0000256" key="2">
    <source>
        <dbReference type="SAM" id="Phobius"/>
    </source>
</evidence>
<evidence type="ECO:0008006" key="6">
    <source>
        <dbReference type="Google" id="ProtNLM"/>
    </source>
</evidence>
<dbReference type="AlphaFoldDB" id="A0A017SQI9"/>
<reference evidence="5" key="1">
    <citation type="journal article" date="2014" name="Nat. Commun.">
        <title>Genomic adaptations of the halophilic Dead Sea filamentous fungus Eurotium rubrum.</title>
        <authorList>
            <person name="Kis-Papo T."/>
            <person name="Weig A.R."/>
            <person name="Riley R."/>
            <person name="Persoh D."/>
            <person name="Salamov A."/>
            <person name="Sun H."/>
            <person name="Lipzen A."/>
            <person name="Wasser S.P."/>
            <person name="Rambold G."/>
            <person name="Grigoriev I.V."/>
            <person name="Nevo E."/>
        </authorList>
    </citation>
    <scope>NUCLEOTIDE SEQUENCE [LARGE SCALE GENOMIC DNA]</scope>
    <source>
        <strain evidence="5">CBS 135680</strain>
    </source>
</reference>
<proteinExistence type="predicted"/>
<keyword evidence="5" id="KW-1185">Reference proteome</keyword>
<keyword evidence="3" id="KW-0732">Signal</keyword>
<feature type="region of interest" description="Disordered" evidence="1">
    <location>
        <begin position="241"/>
        <end position="297"/>
    </location>
</feature>
<dbReference type="Proteomes" id="UP000019804">
    <property type="component" value="Unassembled WGS sequence"/>
</dbReference>
<feature type="compositionally biased region" description="Low complexity" evidence="1">
    <location>
        <begin position="138"/>
        <end position="157"/>
    </location>
</feature>
<evidence type="ECO:0000256" key="3">
    <source>
        <dbReference type="SAM" id="SignalP"/>
    </source>
</evidence>
<name>A0A017SQI9_ASPRC</name>
<evidence type="ECO:0000256" key="1">
    <source>
        <dbReference type="SAM" id="MobiDB-lite"/>
    </source>
</evidence>
<dbReference type="STRING" id="1388766.A0A017SQI9"/>
<feature type="transmembrane region" description="Helical" evidence="2">
    <location>
        <begin position="201"/>
        <end position="224"/>
    </location>
</feature>
<feature type="chain" id="PRO_5001495912" description="Mid2 domain-containing protein" evidence="3">
    <location>
        <begin position="20"/>
        <end position="297"/>
    </location>
</feature>
<dbReference type="RefSeq" id="XP_040642925.1">
    <property type="nucleotide sequence ID" value="XM_040786818.1"/>
</dbReference>
<dbReference type="OrthoDB" id="5390143at2759"/>
<protein>
    <recommendedName>
        <fullName evidence="6">Mid2 domain-containing protein</fullName>
    </recommendedName>
</protein>
<dbReference type="PANTHER" id="PTHR40633:SF1">
    <property type="entry name" value="GPI ANCHORED SERINE-THREONINE RICH PROTEIN (AFU_ORTHOLOGUE AFUA_1G03630)"/>
    <property type="match status" value="1"/>
</dbReference>
<dbReference type="InterPro" id="IPR052982">
    <property type="entry name" value="SRP1/TIP1-like"/>
</dbReference>
<organism evidence="4 5">
    <name type="scientific">Aspergillus ruber (strain CBS 135680)</name>
    <dbReference type="NCBI Taxonomy" id="1388766"/>
    <lineage>
        <taxon>Eukaryota</taxon>
        <taxon>Fungi</taxon>
        <taxon>Dikarya</taxon>
        <taxon>Ascomycota</taxon>
        <taxon>Pezizomycotina</taxon>
        <taxon>Eurotiomycetes</taxon>
        <taxon>Eurotiomycetidae</taxon>
        <taxon>Eurotiales</taxon>
        <taxon>Aspergillaceae</taxon>
        <taxon>Aspergillus</taxon>
        <taxon>Aspergillus subgen. Aspergillus</taxon>
    </lineage>
</organism>
<dbReference type="GeneID" id="63701942"/>
<feature type="compositionally biased region" description="Polar residues" evidence="1">
    <location>
        <begin position="285"/>
        <end position="297"/>
    </location>
</feature>
<feature type="region of interest" description="Disordered" evidence="1">
    <location>
        <begin position="136"/>
        <end position="157"/>
    </location>
</feature>
<keyword evidence="2" id="KW-0812">Transmembrane</keyword>